<dbReference type="RefSeq" id="WP_189080386.1">
    <property type="nucleotide sequence ID" value="NZ_BMMX01000015.1"/>
</dbReference>
<feature type="transmembrane region" description="Helical" evidence="1">
    <location>
        <begin position="22"/>
        <end position="43"/>
    </location>
</feature>
<evidence type="ECO:0000256" key="1">
    <source>
        <dbReference type="SAM" id="Phobius"/>
    </source>
</evidence>
<gene>
    <name evidence="2" type="ORF">GCM10012284_36060</name>
</gene>
<feature type="transmembrane region" description="Helical" evidence="1">
    <location>
        <begin position="143"/>
        <end position="164"/>
    </location>
</feature>
<keyword evidence="1" id="KW-0472">Membrane</keyword>
<sequence length="294" mass="31863">MIDSEVGEPAVVDGLLPRLRDLVLAVGWACATVLLFLSASTLLSLDHGVDSPFADYPAVAEVGRCHRYGPVSLDGFGWFWACEVTVRTADGTVHAVVDGSKVTPNDAGRQVRFREYCDDSGCSYGRPTLWLWRLVVALFDRTAVTADVIMAIVAVGYLVAALIGRPRAERIRARWRAKDEAARRTEPVEAPRPEVSVEPVDRPGLAVDLSYPPSAALYGAATPRLRVDGRVRSVPGWGVYELDAGPGRHRVEVIVVGPVPPARTYAKRRVKVPREGGVILRYRAPDLTAAESGG</sequence>
<organism evidence="2 3">
    <name type="scientific">Mangrovihabitans endophyticus</name>
    <dbReference type="NCBI Taxonomy" id="1751298"/>
    <lineage>
        <taxon>Bacteria</taxon>
        <taxon>Bacillati</taxon>
        <taxon>Actinomycetota</taxon>
        <taxon>Actinomycetes</taxon>
        <taxon>Micromonosporales</taxon>
        <taxon>Micromonosporaceae</taxon>
        <taxon>Mangrovihabitans</taxon>
    </lineage>
</organism>
<dbReference type="InterPro" id="IPR045927">
    <property type="entry name" value="DUF6346"/>
</dbReference>
<dbReference type="AlphaFoldDB" id="A0A8J3C2N4"/>
<reference evidence="2" key="1">
    <citation type="journal article" date="2014" name="Int. J. Syst. Evol. Microbiol.">
        <title>Complete genome sequence of Corynebacterium casei LMG S-19264T (=DSM 44701T), isolated from a smear-ripened cheese.</title>
        <authorList>
            <consortium name="US DOE Joint Genome Institute (JGI-PGF)"/>
            <person name="Walter F."/>
            <person name="Albersmeier A."/>
            <person name="Kalinowski J."/>
            <person name="Ruckert C."/>
        </authorList>
    </citation>
    <scope>NUCLEOTIDE SEQUENCE</scope>
    <source>
        <strain evidence="2">CGMCC 4.7299</strain>
    </source>
</reference>
<name>A0A8J3C2N4_9ACTN</name>
<evidence type="ECO:0000313" key="2">
    <source>
        <dbReference type="EMBL" id="GGK98570.1"/>
    </source>
</evidence>
<reference evidence="2" key="2">
    <citation type="submission" date="2020-09" db="EMBL/GenBank/DDBJ databases">
        <authorList>
            <person name="Sun Q."/>
            <person name="Zhou Y."/>
        </authorList>
    </citation>
    <scope>NUCLEOTIDE SEQUENCE</scope>
    <source>
        <strain evidence="2">CGMCC 4.7299</strain>
    </source>
</reference>
<keyword evidence="1" id="KW-0812">Transmembrane</keyword>
<keyword evidence="1" id="KW-1133">Transmembrane helix</keyword>
<keyword evidence="3" id="KW-1185">Reference proteome</keyword>
<accession>A0A8J3C2N4</accession>
<proteinExistence type="predicted"/>
<evidence type="ECO:0000313" key="3">
    <source>
        <dbReference type="Proteomes" id="UP000656042"/>
    </source>
</evidence>
<dbReference type="Proteomes" id="UP000656042">
    <property type="component" value="Unassembled WGS sequence"/>
</dbReference>
<comment type="caution">
    <text evidence="2">The sequence shown here is derived from an EMBL/GenBank/DDBJ whole genome shotgun (WGS) entry which is preliminary data.</text>
</comment>
<protein>
    <submittedName>
        <fullName evidence="2">Uncharacterized protein</fullName>
    </submittedName>
</protein>
<dbReference type="EMBL" id="BMMX01000015">
    <property type="protein sequence ID" value="GGK98570.1"/>
    <property type="molecule type" value="Genomic_DNA"/>
</dbReference>
<dbReference type="Pfam" id="PF19873">
    <property type="entry name" value="DUF6346"/>
    <property type="match status" value="1"/>
</dbReference>